<sequence>MSGIRLKHKGWVVVADGEKALFLVNSGTPDKPALRVFSGFEQANPKTAVQGEDRPGRLSDGIGGAHRSAVQETDWHRLAKHEFARQIASRLDDSAQAGHFSQIVIVAPALVMGELRKSLSNAVSSRLVAEVAKDLTGHPVPEIEKLLFG</sequence>
<evidence type="ECO:0000313" key="2">
    <source>
        <dbReference type="Proteomes" id="UP001081283"/>
    </source>
</evidence>
<protein>
    <submittedName>
        <fullName evidence="1">Host attachment family protein</fullName>
    </submittedName>
</protein>
<comment type="caution">
    <text evidence="1">The sequence shown here is derived from an EMBL/GenBank/DDBJ whole genome shotgun (WGS) entry which is preliminary data.</text>
</comment>
<organism evidence="1 2">
    <name type="scientific">Hoeflea ulvae</name>
    <dbReference type="NCBI Taxonomy" id="2983764"/>
    <lineage>
        <taxon>Bacteria</taxon>
        <taxon>Pseudomonadati</taxon>
        <taxon>Pseudomonadota</taxon>
        <taxon>Alphaproteobacteria</taxon>
        <taxon>Hyphomicrobiales</taxon>
        <taxon>Rhizobiaceae</taxon>
        <taxon>Hoeflea</taxon>
    </lineage>
</organism>
<proteinExistence type="predicted"/>
<dbReference type="InterPro" id="IPR041374">
    <property type="entry name" value="BaeRF_family12"/>
</dbReference>
<evidence type="ECO:0000313" key="1">
    <source>
        <dbReference type="EMBL" id="MCY0094060.1"/>
    </source>
</evidence>
<name>A0ABT3YDU4_9HYPH</name>
<reference evidence="1" key="1">
    <citation type="submission" date="2022-10" db="EMBL/GenBank/DDBJ databases">
        <title>Hoeflea sp. J2-29, isolated from marine algae.</title>
        <authorList>
            <person name="Kristyanto S."/>
            <person name="Kim J.M."/>
            <person name="Jeon C.O."/>
        </authorList>
    </citation>
    <scope>NUCLEOTIDE SEQUENCE</scope>
    <source>
        <strain evidence="1">J2-29</strain>
    </source>
</reference>
<dbReference type="Proteomes" id="UP001081283">
    <property type="component" value="Unassembled WGS sequence"/>
</dbReference>
<accession>A0ABT3YDU4</accession>
<dbReference type="Pfam" id="PF18856">
    <property type="entry name" value="baeRF_family12"/>
    <property type="match status" value="1"/>
</dbReference>
<gene>
    <name evidence="1" type="ORF">OEG82_08510</name>
</gene>
<keyword evidence="2" id="KW-1185">Reference proteome</keyword>
<dbReference type="EMBL" id="JAOVZQ010000001">
    <property type="protein sequence ID" value="MCY0094060.1"/>
    <property type="molecule type" value="Genomic_DNA"/>
</dbReference>
<dbReference type="RefSeq" id="WP_267612002.1">
    <property type="nucleotide sequence ID" value="NZ_JAOVZQ010000001.1"/>
</dbReference>